<dbReference type="InterPro" id="IPR050291">
    <property type="entry name" value="CDF_Transporter"/>
</dbReference>
<dbReference type="SUPFAM" id="SSF161111">
    <property type="entry name" value="Cation efflux protein transmembrane domain-like"/>
    <property type="match status" value="1"/>
</dbReference>
<proteinExistence type="inferred from homology"/>
<dbReference type="Pfam" id="PF01545">
    <property type="entry name" value="Cation_efflux"/>
    <property type="match status" value="1"/>
</dbReference>
<dbReference type="Gene3D" id="1.20.1510.10">
    <property type="entry name" value="Cation efflux protein transmembrane domain"/>
    <property type="match status" value="1"/>
</dbReference>
<name>A0A2U2B9N4_9BACT</name>
<evidence type="ECO:0000259" key="8">
    <source>
        <dbReference type="Pfam" id="PF01545"/>
    </source>
</evidence>
<comment type="subcellular location">
    <subcellularLocation>
        <location evidence="1">Membrane</location>
        <topology evidence="1">Multi-pass membrane protein</topology>
    </subcellularLocation>
</comment>
<evidence type="ECO:0000313" key="10">
    <source>
        <dbReference type="EMBL" id="PWD99746.1"/>
    </source>
</evidence>
<keyword evidence="5 7" id="KW-1133">Transmembrane helix</keyword>
<evidence type="ECO:0000256" key="6">
    <source>
        <dbReference type="ARBA" id="ARBA00023136"/>
    </source>
</evidence>
<gene>
    <name evidence="10" type="ORF">DDZ16_09900</name>
</gene>
<dbReference type="PANTHER" id="PTHR43840">
    <property type="entry name" value="MITOCHONDRIAL METAL TRANSPORTER 1-RELATED"/>
    <property type="match status" value="1"/>
</dbReference>
<evidence type="ECO:0000313" key="11">
    <source>
        <dbReference type="Proteomes" id="UP000244956"/>
    </source>
</evidence>
<evidence type="ECO:0000256" key="4">
    <source>
        <dbReference type="ARBA" id="ARBA00022692"/>
    </source>
</evidence>
<feature type="transmembrane region" description="Helical" evidence="7">
    <location>
        <begin position="77"/>
        <end position="96"/>
    </location>
</feature>
<feature type="transmembrane region" description="Helical" evidence="7">
    <location>
        <begin position="108"/>
        <end position="128"/>
    </location>
</feature>
<evidence type="ECO:0000256" key="7">
    <source>
        <dbReference type="SAM" id="Phobius"/>
    </source>
</evidence>
<sequence length="297" mass="32971">MNTQKGVLATWASIFLNIALFGIKYWAGIVSNSVALLADAWHTLSDSVSSLAVLLGLKVSNIPADSKHPYGHGRAELIASLIVGILLAIVGFNFLAESILKFQEREVFNYGPVAIWVTVASVVVKEIMARYSIVIGKKIKSNSLKADGWHHRSDAISSVVILVGIFVGGRFWWADSVLGIFVSLMIFYTTYSIMKDTISILLGENITSEMEKEIADLGNRINGNMFLDPHSFKLHHYGHHSELVFHISLPGTYSLTRSHEIASEYERRVEERYSFEVTIHVDAIDGVKTLNTEDSSK</sequence>
<evidence type="ECO:0000256" key="2">
    <source>
        <dbReference type="ARBA" id="ARBA00008114"/>
    </source>
</evidence>
<dbReference type="RefSeq" id="WP_109264285.1">
    <property type="nucleotide sequence ID" value="NZ_QEWP01000006.1"/>
</dbReference>
<keyword evidence="6 7" id="KW-0472">Membrane</keyword>
<feature type="transmembrane region" description="Helical" evidence="7">
    <location>
        <begin position="149"/>
        <end position="167"/>
    </location>
</feature>
<dbReference type="GO" id="GO:0008324">
    <property type="term" value="F:monoatomic cation transmembrane transporter activity"/>
    <property type="evidence" value="ECO:0007669"/>
    <property type="project" value="InterPro"/>
</dbReference>
<dbReference type="OrthoDB" id="9806522at2"/>
<organism evidence="10 11">
    <name type="scientific">Marinilabilia rubra</name>
    <dbReference type="NCBI Taxonomy" id="2162893"/>
    <lineage>
        <taxon>Bacteria</taxon>
        <taxon>Pseudomonadati</taxon>
        <taxon>Bacteroidota</taxon>
        <taxon>Bacteroidia</taxon>
        <taxon>Marinilabiliales</taxon>
        <taxon>Marinilabiliaceae</taxon>
        <taxon>Marinilabilia</taxon>
    </lineage>
</organism>
<keyword evidence="11" id="KW-1185">Reference proteome</keyword>
<keyword evidence="4 7" id="KW-0812">Transmembrane</keyword>
<dbReference type="InterPro" id="IPR027469">
    <property type="entry name" value="Cation_efflux_TMD_sf"/>
</dbReference>
<dbReference type="AlphaFoldDB" id="A0A2U2B9N4"/>
<dbReference type="SUPFAM" id="SSF160240">
    <property type="entry name" value="Cation efflux protein cytoplasmic domain-like"/>
    <property type="match status" value="1"/>
</dbReference>
<evidence type="ECO:0000256" key="3">
    <source>
        <dbReference type="ARBA" id="ARBA00022448"/>
    </source>
</evidence>
<feature type="transmembrane region" description="Helical" evidence="7">
    <location>
        <begin position="7"/>
        <end position="28"/>
    </location>
</feature>
<evidence type="ECO:0000256" key="5">
    <source>
        <dbReference type="ARBA" id="ARBA00022989"/>
    </source>
</evidence>
<dbReference type="InterPro" id="IPR002524">
    <property type="entry name" value="Cation_efflux"/>
</dbReference>
<dbReference type="GO" id="GO:0016020">
    <property type="term" value="C:membrane"/>
    <property type="evidence" value="ECO:0007669"/>
    <property type="project" value="UniProtKB-SubCell"/>
</dbReference>
<reference evidence="10 11" key="1">
    <citation type="submission" date="2018-05" db="EMBL/GenBank/DDBJ databases">
        <title>Marinilabilia rubrum sp. nov., isolated from saltern sediment.</title>
        <authorList>
            <person name="Zhang R."/>
        </authorList>
    </citation>
    <scope>NUCLEOTIDE SEQUENCE [LARGE SCALE GENOMIC DNA]</scope>
    <source>
        <strain evidence="10 11">WTE16</strain>
    </source>
</reference>
<feature type="transmembrane region" description="Helical" evidence="7">
    <location>
        <begin position="173"/>
        <end position="191"/>
    </location>
</feature>
<dbReference type="FunFam" id="1.20.1510.10:FF:000006">
    <property type="entry name" value="Divalent cation efflux transporter"/>
    <property type="match status" value="1"/>
</dbReference>
<feature type="domain" description="Cation efflux protein transmembrane" evidence="8">
    <location>
        <begin position="11"/>
        <end position="202"/>
    </location>
</feature>
<dbReference type="InterPro" id="IPR036837">
    <property type="entry name" value="Cation_efflux_CTD_sf"/>
</dbReference>
<dbReference type="InterPro" id="IPR058533">
    <property type="entry name" value="Cation_efflux_TM"/>
</dbReference>
<comment type="similarity">
    <text evidence="2">Belongs to the cation diffusion facilitator (CDF) transporter (TC 2.A.4) family.</text>
</comment>
<dbReference type="Gene3D" id="3.30.70.1350">
    <property type="entry name" value="Cation efflux protein, cytoplasmic domain"/>
    <property type="match status" value="1"/>
</dbReference>
<dbReference type="InterPro" id="IPR027470">
    <property type="entry name" value="Cation_efflux_CTD"/>
</dbReference>
<feature type="domain" description="Cation efflux protein cytoplasmic" evidence="9">
    <location>
        <begin position="210"/>
        <end position="282"/>
    </location>
</feature>
<dbReference type="Pfam" id="PF16916">
    <property type="entry name" value="ZT_dimer"/>
    <property type="match status" value="1"/>
</dbReference>
<accession>A0A2U2B9N4</accession>
<dbReference type="EMBL" id="QEWP01000006">
    <property type="protein sequence ID" value="PWD99746.1"/>
    <property type="molecule type" value="Genomic_DNA"/>
</dbReference>
<evidence type="ECO:0000259" key="9">
    <source>
        <dbReference type="Pfam" id="PF16916"/>
    </source>
</evidence>
<protein>
    <submittedName>
        <fullName evidence="10">Cation transporter</fullName>
    </submittedName>
</protein>
<dbReference type="NCBIfam" id="TIGR01297">
    <property type="entry name" value="CDF"/>
    <property type="match status" value="1"/>
</dbReference>
<evidence type="ECO:0000256" key="1">
    <source>
        <dbReference type="ARBA" id="ARBA00004141"/>
    </source>
</evidence>
<keyword evidence="3" id="KW-0813">Transport</keyword>
<dbReference type="PANTHER" id="PTHR43840:SF15">
    <property type="entry name" value="MITOCHONDRIAL METAL TRANSPORTER 1-RELATED"/>
    <property type="match status" value="1"/>
</dbReference>
<comment type="caution">
    <text evidence="10">The sequence shown here is derived from an EMBL/GenBank/DDBJ whole genome shotgun (WGS) entry which is preliminary data.</text>
</comment>
<dbReference type="Proteomes" id="UP000244956">
    <property type="component" value="Unassembled WGS sequence"/>
</dbReference>